<dbReference type="RefSeq" id="WP_284485938.1">
    <property type="nucleotide sequence ID" value="NZ_JASNJE010000015.1"/>
</dbReference>
<keyword evidence="3" id="KW-1185">Reference proteome</keyword>
<evidence type="ECO:0000313" key="2">
    <source>
        <dbReference type="EMBL" id="MDK3074002.1"/>
    </source>
</evidence>
<comment type="caution">
    <text evidence="2">The sequence shown here is derived from an EMBL/GenBank/DDBJ whole genome shotgun (WGS) entry which is preliminary data.</text>
</comment>
<reference evidence="2 3" key="1">
    <citation type="submission" date="2023-05" db="EMBL/GenBank/DDBJ databases">
        <title>Sedimentitalea sp. nov. JM2-8.</title>
        <authorList>
            <person name="Huang J."/>
        </authorList>
    </citation>
    <scope>NUCLEOTIDE SEQUENCE [LARGE SCALE GENOMIC DNA]</scope>
    <source>
        <strain evidence="2 3">JM2-8</strain>
    </source>
</reference>
<organism evidence="2 3">
    <name type="scientific">Sedimentitalea xiamensis</name>
    <dbReference type="NCBI Taxonomy" id="3050037"/>
    <lineage>
        <taxon>Bacteria</taxon>
        <taxon>Pseudomonadati</taxon>
        <taxon>Pseudomonadota</taxon>
        <taxon>Alphaproteobacteria</taxon>
        <taxon>Rhodobacterales</taxon>
        <taxon>Paracoccaceae</taxon>
        <taxon>Sedimentitalea</taxon>
    </lineage>
</organism>
<dbReference type="EMBL" id="JASNJE010000015">
    <property type="protein sequence ID" value="MDK3074002.1"/>
    <property type="molecule type" value="Genomic_DNA"/>
</dbReference>
<gene>
    <name evidence="2" type="ORF">QO034_12850</name>
</gene>
<accession>A0ABT7FFV5</accession>
<proteinExistence type="predicted"/>
<feature type="chain" id="PRO_5045448373" description="VPLPA-CTERM protein sorting domain-containing protein" evidence="1">
    <location>
        <begin position="23"/>
        <end position="245"/>
    </location>
</feature>
<evidence type="ECO:0008006" key="4">
    <source>
        <dbReference type="Google" id="ProtNLM"/>
    </source>
</evidence>
<evidence type="ECO:0000256" key="1">
    <source>
        <dbReference type="SAM" id="SignalP"/>
    </source>
</evidence>
<name>A0ABT7FFV5_9RHOB</name>
<evidence type="ECO:0000313" key="3">
    <source>
        <dbReference type="Proteomes" id="UP001227126"/>
    </source>
</evidence>
<protein>
    <recommendedName>
        <fullName evidence="4">VPLPA-CTERM protein sorting domain-containing protein</fullName>
    </recommendedName>
</protein>
<feature type="signal peptide" evidence="1">
    <location>
        <begin position="1"/>
        <end position="22"/>
    </location>
</feature>
<dbReference type="Proteomes" id="UP001227126">
    <property type="component" value="Unassembled WGS sequence"/>
</dbReference>
<keyword evidence="1" id="KW-0732">Signal</keyword>
<sequence>MKILKASFIAAGLTLTSGAVSAATLTYVGEGARANVTAKDNTPNAGPDYPDYINRAAASFRMKDATNALGLGTDFFAFCLDLAGVIASSDNYVINNVNPFQPVRVLQPIQRANVELLFDAAYADVDATNSTDAAAFQLALWEAGYETAAGPLSLTSGNRIGSGSTAAITARANEFLGWMTGTVSDLFTVNFLDADRDSSQDLVMAVRNPPSGEEPPTVPVPGAAVLLLGGLGALGALRKRGKANS</sequence>